<accession>A0A9E2KMN6</accession>
<keyword evidence="1" id="KW-0812">Transmembrane</keyword>
<keyword evidence="1" id="KW-1133">Transmembrane helix</keyword>
<dbReference type="EMBL" id="JAHLFG010000025">
    <property type="protein sequence ID" value="MBU3826276.1"/>
    <property type="molecule type" value="Genomic_DNA"/>
</dbReference>
<evidence type="ECO:0000313" key="3">
    <source>
        <dbReference type="Proteomes" id="UP000824150"/>
    </source>
</evidence>
<evidence type="ECO:0000256" key="1">
    <source>
        <dbReference type="SAM" id="Phobius"/>
    </source>
</evidence>
<evidence type="ECO:0000313" key="2">
    <source>
        <dbReference type="EMBL" id="MBU3826276.1"/>
    </source>
</evidence>
<reference evidence="2" key="1">
    <citation type="journal article" date="2021" name="PeerJ">
        <title>Extensive microbial diversity within the chicken gut microbiome revealed by metagenomics and culture.</title>
        <authorList>
            <person name="Gilroy R."/>
            <person name="Ravi A."/>
            <person name="Getino M."/>
            <person name="Pursley I."/>
            <person name="Horton D.L."/>
            <person name="Alikhan N.F."/>
            <person name="Baker D."/>
            <person name="Gharbi K."/>
            <person name="Hall N."/>
            <person name="Watson M."/>
            <person name="Adriaenssens E.M."/>
            <person name="Foster-Nyarko E."/>
            <person name="Jarju S."/>
            <person name="Secka A."/>
            <person name="Antonio M."/>
            <person name="Oren A."/>
            <person name="Chaudhuri R.R."/>
            <person name="La Ragione R."/>
            <person name="Hildebrand F."/>
            <person name="Pallen M.J."/>
        </authorList>
    </citation>
    <scope>NUCLEOTIDE SEQUENCE</scope>
    <source>
        <strain evidence="2">687</strain>
    </source>
</reference>
<sequence>MQAYISALNYVDRIGKLCATDPSVSTYMFSAKALADPEDFAFLAVGCTVEFTLENGKVRNLQPATLRSVDEVARYSMPDSVSFESGHLRDGYEILDVGRLRLSKMSRDVNKARAELASLCRSLGGNTLLEVTERQEQRTAMAYAFIFHIVQGYVAVAGRPDAQGNMDASDLLSSINHQEIKRRGQQHENKAAGKIALKLLGGVLLLCFAVGYIYSTFLH</sequence>
<proteinExistence type="predicted"/>
<comment type="caution">
    <text evidence="2">The sequence shown here is derived from an EMBL/GenBank/DDBJ whole genome shotgun (WGS) entry which is preliminary data.</text>
</comment>
<dbReference type="Proteomes" id="UP000824150">
    <property type="component" value="Unassembled WGS sequence"/>
</dbReference>
<keyword evidence="1" id="KW-0472">Membrane</keyword>
<gene>
    <name evidence="2" type="ORF">IAA31_02125</name>
</gene>
<protein>
    <submittedName>
        <fullName evidence="2">Uncharacterized protein</fullName>
    </submittedName>
</protein>
<name>A0A9E2KMN6_9GAMM</name>
<feature type="transmembrane region" description="Helical" evidence="1">
    <location>
        <begin position="195"/>
        <end position="214"/>
    </location>
</feature>
<organism evidence="2 3">
    <name type="scientific">Candidatus Anaerobiospirillum merdipullorum</name>
    <dbReference type="NCBI Taxonomy" id="2838450"/>
    <lineage>
        <taxon>Bacteria</taxon>
        <taxon>Pseudomonadati</taxon>
        <taxon>Pseudomonadota</taxon>
        <taxon>Gammaproteobacteria</taxon>
        <taxon>Aeromonadales</taxon>
        <taxon>Succinivibrionaceae</taxon>
        <taxon>Anaerobiospirillum</taxon>
    </lineage>
</organism>
<dbReference type="AlphaFoldDB" id="A0A9E2KMN6"/>
<reference evidence="2" key="2">
    <citation type="submission" date="2021-04" db="EMBL/GenBank/DDBJ databases">
        <authorList>
            <person name="Gilroy R."/>
        </authorList>
    </citation>
    <scope>NUCLEOTIDE SEQUENCE</scope>
    <source>
        <strain evidence="2">687</strain>
    </source>
</reference>